<protein>
    <submittedName>
        <fullName evidence="2">Peptidase domain-containing protein</fullName>
    </submittedName>
</protein>
<evidence type="ECO:0000256" key="1">
    <source>
        <dbReference type="SAM" id="SignalP"/>
    </source>
</evidence>
<dbReference type="STRING" id="92947.BVG79_01178"/>
<dbReference type="OrthoDB" id="5973611at2"/>
<evidence type="ECO:0000313" key="3">
    <source>
        <dbReference type="Proteomes" id="UP000242447"/>
    </source>
</evidence>
<feature type="signal peptide" evidence="1">
    <location>
        <begin position="1"/>
        <end position="21"/>
    </location>
</feature>
<dbReference type="PROSITE" id="PS51257">
    <property type="entry name" value="PROKAR_LIPOPROTEIN"/>
    <property type="match status" value="1"/>
</dbReference>
<dbReference type="EMBL" id="CP019937">
    <property type="protein sequence ID" value="ARO14524.1"/>
    <property type="molecule type" value="Genomic_DNA"/>
</dbReference>
<dbReference type="RefSeq" id="WP_085786061.1">
    <property type="nucleotide sequence ID" value="NZ_CP019937.1"/>
</dbReference>
<name>A0A1W6NZ96_9RHOB</name>
<proteinExistence type="predicted"/>
<accession>A0A1W6NZ96</accession>
<organism evidence="2 3">
    <name type="scientific">Ketogulonicigenium robustum</name>
    <dbReference type="NCBI Taxonomy" id="92947"/>
    <lineage>
        <taxon>Bacteria</taxon>
        <taxon>Pseudomonadati</taxon>
        <taxon>Pseudomonadota</taxon>
        <taxon>Alphaproteobacteria</taxon>
        <taxon>Rhodobacterales</taxon>
        <taxon>Roseobacteraceae</taxon>
        <taxon>Ketogulonicigenium</taxon>
    </lineage>
</organism>
<reference evidence="2 3" key="1">
    <citation type="submission" date="2017-02" db="EMBL/GenBank/DDBJ databases">
        <title>Ketogulonicigenium robustum SPU B003 Genome sequencing and assembly.</title>
        <authorList>
            <person name="Li Y."/>
            <person name="Liu L."/>
            <person name="Wang C."/>
            <person name="Zhang M."/>
            <person name="Zhang T."/>
            <person name="Zhang Y."/>
        </authorList>
    </citation>
    <scope>NUCLEOTIDE SEQUENCE [LARGE SCALE GENOMIC DNA]</scope>
    <source>
        <strain evidence="2 3">SPU_B003</strain>
    </source>
</reference>
<dbReference type="Proteomes" id="UP000242447">
    <property type="component" value="Chromosome"/>
</dbReference>
<evidence type="ECO:0000313" key="2">
    <source>
        <dbReference type="EMBL" id="ARO14524.1"/>
    </source>
</evidence>
<gene>
    <name evidence="2" type="ORF">BVG79_01178</name>
</gene>
<dbReference type="AlphaFoldDB" id="A0A1W6NZ96"/>
<dbReference type="KEGG" id="kro:BVG79_01178"/>
<keyword evidence="1" id="KW-0732">Signal</keyword>
<sequence length="153" mass="16393">MKAIVTGFFAAAMLSATSAMACTDWELPPTYGEATLSAGFTPDPHAIQMAAGGPVSLVDCRNEPGAGFISEAPDYDLYWEGNGQLTIAFEASEDTVLIVNGPDYEWYYNDDYKGVNPAIVIPNAGPGLYDIWVGTIAPDSYPEGQLIITELPY</sequence>
<feature type="chain" id="PRO_5012325880" evidence="1">
    <location>
        <begin position="22"/>
        <end position="153"/>
    </location>
</feature>
<keyword evidence="3" id="KW-1185">Reference proteome</keyword>